<dbReference type="OMA" id="GNANDIW"/>
<dbReference type="CDD" id="cd04014">
    <property type="entry name" value="C2_PKC_epsilon"/>
    <property type="match status" value="1"/>
</dbReference>
<evidence type="ECO:0000313" key="6">
    <source>
        <dbReference type="EnsemblMetazoa" id="SMAR013053-PA"/>
    </source>
</evidence>
<keyword evidence="7" id="KW-1185">Reference proteome</keyword>
<dbReference type="PANTHER" id="PTHR46502">
    <property type="entry name" value="C2 DOMAIN-CONTAINING"/>
    <property type="match status" value="1"/>
</dbReference>
<keyword evidence="3" id="KW-0106">Calcium</keyword>
<dbReference type="Gene3D" id="3.30.60.20">
    <property type="match status" value="1"/>
</dbReference>
<feature type="domain" description="Phorbol-ester/DAG-type" evidence="5">
    <location>
        <begin position="165"/>
        <end position="191"/>
    </location>
</feature>
<dbReference type="GO" id="GO:0046872">
    <property type="term" value="F:metal ion binding"/>
    <property type="evidence" value="ECO:0007669"/>
    <property type="project" value="UniProtKB-KW"/>
</dbReference>
<protein>
    <recommendedName>
        <fullName evidence="8">C2 domain-containing protein</fullName>
    </recommendedName>
</protein>
<dbReference type="PhylomeDB" id="T1JGS9"/>
<evidence type="ECO:0000256" key="3">
    <source>
        <dbReference type="ARBA" id="ARBA00022837"/>
    </source>
</evidence>
<dbReference type="Pfam" id="PF00168">
    <property type="entry name" value="C2"/>
    <property type="match status" value="1"/>
</dbReference>
<dbReference type="Proteomes" id="UP000014500">
    <property type="component" value="Unassembled WGS sequence"/>
</dbReference>
<dbReference type="SUPFAM" id="SSF57889">
    <property type="entry name" value="Cysteine-rich domain"/>
    <property type="match status" value="1"/>
</dbReference>
<dbReference type="STRING" id="126957.T1JGS9"/>
<accession>T1JGS9</accession>
<reference evidence="7" key="1">
    <citation type="submission" date="2011-05" db="EMBL/GenBank/DDBJ databases">
        <authorList>
            <person name="Richards S.R."/>
            <person name="Qu J."/>
            <person name="Jiang H."/>
            <person name="Jhangiani S.N."/>
            <person name="Agravi P."/>
            <person name="Goodspeed R."/>
            <person name="Gross S."/>
            <person name="Mandapat C."/>
            <person name="Jackson L."/>
            <person name="Mathew T."/>
            <person name="Pu L."/>
            <person name="Thornton R."/>
            <person name="Saada N."/>
            <person name="Wilczek-Boney K.B."/>
            <person name="Lee S."/>
            <person name="Kovar C."/>
            <person name="Wu Y."/>
            <person name="Scherer S.E."/>
            <person name="Worley K.C."/>
            <person name="Muzny D.M."/>
            <person name="Gibbs R."/>
        </authorList>
    </citation>
    <scope>NUCLEOTIDE SEQUENCE</scope>
    <source>
        <strain evidence="7">Brora</strain>
    </source>
</reference>
<keyword evidence="1" id="KW-0479">Metal-binding</keyword>
<dbReference type="PANTHER" id="PTHR46502:SF2">
    <property type="entry name" value="16 KDA PHLOEM PROTEIN 2"/>
    <property type="match status" value="1"/>
</dbReference>
<feature type="domain" description="C2" evidence="4">
    <location>
        <begin position="1"/>
        <end position="114"/>
    </location>
</feature>
<dbReference type="InterPro" id="IPR046349">
    <property type="entry name" value="C1-like_sf"/>
</dbReference>
<keyword evidence="2" id="KW-0862">Zinc</keyword>
<dbReference type="PROSITE" id="PS50004">
    <property type="entry name" value="C2"/>
    <property type="match status" value="1"/>
</dbReference>
<reference evidence="6" key="2">
    <citation type="submission" date="2015-02" db="UniProtKB">
        <authorList>
            <consortium name="EnsemblMetazoa"/>
        </authorList>
    </citation>
    <scope>IDENTIFICATION</scope>
</reference>
<dbReference type="SUPFAM" id="SSF49562">
    <property type="entry name" value="C2 domain (Calcium/lipid-binding domain, CaLB)"/>
    <property type="match status" value="1"/>
</dbReference>
<dbReference type="InterPro" id="IPR035892">
    <property type="entry name" value="C2_domain_sf"/>
</dbReference>
<evidence type="ECO:0000259" key="4">
    <source>
        <dbReference type="PROSITE" id="PS50004"/>
    </source>
</evidence>
<dbReference type="Gene3D" id="2.60.40.150">
    <property type="entry name" value="C2 domain"/>
    <property type="match status" value="1"/>
</dbReference>
<evidence type="ECO:0000256" key="2">
    <source>
        <dbReference type="ARBA" id="ARBA00022833"/>
    </source>
</evidence>
<dbReference type="HOGENOM" id="CLU_1220591_0_0_1"/>
<organism evidence="6 7">
    <name type="scientific">Strigamia maritima</name>
    <name type="common">European centipede</name>
    <name type="synonym">Geophilus maritimus</name>
    <dbReference type="NCBI Taxonomy" id="126957"/>
    <lineage>
        <taxon>Eukaryota</taxon>
        <taxon>Metazoa</taxon>
        <taxon>Ecdysozoa</taxon>
        <taxon>Arthropoda</taxon>
        <taxon>Myriapoda</taxon>
        <taxon>Chilopoda</taxon>
        <taxon>Pleurostigmophora</taxon>
        <taxon>Geophilomorpha</taxon>
        <taxon>Linotaeniidae</taxon>
        <taxon>Strigamia</taxon>
    </lineage>
</organism>
<dbReference type="FunFam" id="2.60.40.150:FF:000056">
    <property type="entry name" value="Protein kinase C epsilon"/>
    <property type="match status" value="1"/>
</dbReference>
<dbReference type="eggNOG" id="KOG0694">
    <property type="taxonomic scope" value="Eukaryota"/>
</dbReference>
<dbReference type="SMART" id="SM00239">
    <property type="entry name" value="C2"/>
    <property type="match status" value="1"/>
</dbReference>
<evidence type="ECO:0000313" key="7">
    <source>
        <dbReference type="Proteomes" id="UP000014500"/>
    </source>
</evidence>
<dbReference type="InterPro" id="IPR002219">
    <property type="entry name" value="PKC_DAG/PE"/>
</dbReference>
<proteinExistence type="predicted"/>
<name>T1JGS9_STRMM</name>
<sequence>MFTGSLKVKICEATDLRPTDFATRHSVGGSKLQQQVIDPYVTIDVDEIHIDRSTTKPKTIRPVWNEKFVSQVHGARNLGLTVFHDAAIPPDDFVANCNISFDELVARPRSDIWIDLEPAGKIHIIVELQWTSPDQNAQAPRVFKERQGLNRRRGAMRRRVHQVNGHKFMATILRQPTFCSHCREFIWYKIK</sequence>
<dbReference type="EnsemblMetazoa" id="SMAR013053-RA">
    <property type="protein sequence ID" value="SMAR013053-PA"/>
    <property type="gene ID" value="SMAR013053"/>
</dbReference>
<dbReference type="AlphaFoldDB" id="T1JGS9"/>
<dbReference type="EMBL" id="JH432211">
    <property type="status" value="NOT_ANNOTATED_CDS"/>
    <property type="molecule type" value="Genomic_DNA"/>
</dbReference>
<dbReference type="InterPro" id="IPR000008">
    <property type="entry name" value="C2_dom"/>
</dbReference>
<evidence type="ECO:0008006" key="8">
    <source>
        <dbReference type="Google" id="ProtNLM"/>
    </source>
</evidence>
<evidence type="ECO:0000259" key="5">
    <source>
        <dbReference type="PROSITE" id="PS50081"/>
    </source>
</evidence>
<evidence type="ECO:0000256" key="1">
    <source>
        <dbReference type="ARBA" id="ARBA00022723"/>
    </source>
</evidence>
<dbReference type="PROSITE" id="PS50081">
    <property type="entry name" value="ZF_DAG_PE_2"/>
    <property type="match status" value="1"/>
</dbReference>